<dbReference type="Pfam" id="PF00170">
    <property type="entry name" value="bZIP_1"/>
    <property type="match status" value="1"/>
</dbReference>
<dbReference type="EMBL" id="DUZY01000004">
    <property type="protein sequence ID" value="DAD38252.1"/>
    <property type="molecule type" value="Genomic_DNA"/>
</dbReference>
<evidence type="ECO:0000256" key="4">
    <source>
        <dbReference type="ARBA" id="ARBA00023163"/>
    </source>
</evidence>
<dbReference type="SMR" id="A0A822YZV4"/>
<keyword evidence="4" id="KW-0804">Transcription</keyword>
<dbReference type="InterPro" id="IPR046347">
    <property type="entry name" value="bZIP_sf"/>
</dbReference>
<evidence type="ECO:0000313" key="9">
    <source>
        <dbReference type="Proteomes" id="UP000607653"/>
    </source>
</evidence>
<dbReference type="Proteomes" id="UP000607653">
    <property type="component" value="Unassembled WGS sequence"/>
</dbReference>
<dbReference type="PROSITE" id="PS00036">
    <property type="entry name" value="BZIP_BASIC"/>
    <property type="match status" value="1"/>
</dbReference>
<evidence type="ECO:0000313" key="8">
    <source>
        <dbReference type="EMBL" id="DAD38252.1"/>
    </source>
</evidence>
<dbReference type="PANTHER" id="PTHR45764:SF34">
    <property type="entry name" value="BZIP TRANSCRIPTION FACTOR 53"/>
    <property type="match status" value="1"/>
</dbReference>
<dbReference type="SMART" id="SM00338">
    <property type="entry name" value="BRLZ"/>
    <property type="match status" value="1"/>
</dbReference>
<dbReference type="PANTHER" id="PTHR45764">
    <property type="entry name" value="BZIP TRANSCRIPTION FACTOR 44"/>
    <property type="match status" value="1"/>
</dbReference>
<dbReference type="GO" id="GO:0046982">
    <property type="term" value="F:protein heterodimerization activity"/>
    <property type="evidence" value="ECO:0007669"/>
    <property type="project" value="UniProtKB-ARBA"/>
</dbReference>
<evidence type="ECO:0000256" key="3">
    <source>
        <dbReference type="ARBA" id="ARBA00023125"/>
    </source>
</evidence>
<keyword evidence="2" id="KW-0805">Transcription regulation</keyword>
<feature type="region of interest" description="Disordered" evidence="6">
    <location>
        <begin position="1"/>
        <end position="46"/>
    </location>
</feature>
<dbReference type="InterPro" id="IPR004827">
    <property type="entry name" value="bZIP"/>
</dbReference>
<dbReference type="InterPro" id="IPR045314">
    <property type="entry name" value="bZIP_plant_GBF1"/>
</dbReference>
<comment type="subcellular location">
    <subcellularLocation>
        <location evidence="1">Nucleus</location>
    </subcellularLocation>
</comment>
<dbReference type="FunFam" id="1.20.5.170:FF:000020">
    <property type="entry name" value="BZIP transcription factor"/>
    <property type="match status" value="1"/>
</dbReference>
<dbReference type="GO" id="GO:0003677">
    <property type="term" value="F:DNA binding"/>
    <property type="evidence" value="ECO:0007669"/>
    <property type="project" value="UniProtKB-KW"/>
</dbReference>
<dbReference type="CDD" id="cd14702">
    <property type="entry name" value="bZIP_plant_GBF1"/>
    <property type="match status" value="1"/>
</dbReference>
<evidence type="ECO:0000259" key="7">
    <source>
        <dbReference type="PROSITE" id="PS50217"/>
    </source>
</evidence>
<dbReference type="GO" id="GO:0005634">
    <property type="term" value="C:nucleus"/>
    <property type="evidence" value="ECO:0007669"/>
    <property type="project" value="UniProtKB-SubCell"/>
</dbReference>
<dbReference type="AlphaFoldDB" id="A0A822YZV4"/>
<dbReference type="SUPFAM" id="SSF57959">
    <property type="entry name" value="Leucine zipper domain"/>
    <property type="match status" value="1"/>
</dbReference>
<dbReference type="Gene3D" id="1.20.5.170">
    <property type="match status" value="1"/>
</dbReference>
<feature type="domain" description="BZIP" evidence="7">
    <location>
        <begin position="22"/>
        <end position="69"/>
    </location>
</feature>
<name>A0A822YZV4_NELNU</name>
<proteinExistence type="predicted"/>
<organism evidence="8 9">
    <name type="scientific">Nelumbo nucifera</name>
    <name type="common">Sacred lotus</name>
    <dbReference type="NCBI Taxonomy" id="4432"/>
    <lineage>
        <taxon>Eukaryota</taxon>
        <taxon>Viridiplantae</taxon>
        <taxon>Streptophyta</taxon>
        <taxon>Embryophyta</taxon>
        <taxon>Tracheophyta</taxon>
        <taxon>Spermatophyta</taxon>
        <taxon>Magnoliopsida</taxon>
        <taxon>Proteales</taxon>
        <taxon>Nelumbonaceae</taxon>
        <taxon>Nelumbo</taxon>
    </lineage>
</organism>
<feature type="compositionally biased region" description="Polar residues" evidence="6">
    <location>
        <begin position="1"/>
        <end position="12"/>
    </location>
</feature>
<gene>
    <name evidence="8" type="ORF">HUJ06_008893</name>
</gene>
<accession>A0A822YZV4</accession>
<evidence type="ECO:0000256" key="2">
    <source>
        <dbReference type="ARBA" id="ARBA00023015"/>
    </source>
</evidence>
<keyword evidence="9" id="KW-1185">Reference proteome</keyword>
<dbReference type="GO" id="GO:0003700">
    <property type="term" value="F:DNA-binding transcription factor activity"/>
    <property type="evidence" value="ECO:0007669"/>
    <property type="project" value="InterPro"/>
</dbReference>
<keyword evidence="5" id="KW-0539">Nucleus</keyword>
<sequence length="145" mass="16776">MSTVKQNVSSGSEGDPQYAQIDERKKRRMISNRESARRSRMRKQQHLDDLVNQVNKLQKENDEILQRVNSNTQVYLQVASENNVLRAQYLELKDRLDSLNSVIRECQPFCMETLDIPEIPDPLLKPWSLPCQSVPITAAADMFPF</sequence>
<comment type="caution">
    <text evidence="8">The sequence shown here is derived from an EMBL/GenBank/DDBJ whole genome shotgun (WGS) entry which is preliminary data.</text>
</comment>
<keyword evidence="3" id="KW-0238">DNA-binding</keyword>
<evidence type="ECO:0000256" key="6">
    <source>
        <dbReference type="SAM" id="MobiDB-lite"/>
    </source>
</evidence>
<dbReference type="PROSITE" id="PS50217">
    <property type="entry name" value="BZIP"/>
    <property type="match status" value="1"/>
</dbReference>
<reference evidence="8 9" key="1">
    <citation type="journal article" date="2020" name="Mol. Biol. Evol.">
        <title>Distinct Expression and Methylation Patterns for Genes with Different Fates following a Single Whole-Genome Duplication in Flowering Plants.</title>
        <authorList>
            <person name="Shi T."/>
            <person name="Rahmani R.S."/>
            <person name="Gugger P.F."/>
            <person name="Wang M."/>
            <person name="Li H."/>
            <person name="Zhang Y."/>
            <person name="Li Z."/>
            <person name="Wang Q."/>
            <person name="Van de Peer Y."/>
            <person name="Marchal K."/>
            <person name="Chen J."/>
        </authorList>
    </citation>
    <scope>NUCLEOTIDE SEQUENCE [LARGE SCALE GENOMIC DNA]</scope>
    <source>
        <tissue evidence="8">Leaf</tissue>
    </source>
</reference>
<evidence type="ECO:0000256" key="1">
    <source>
        <dbReference type="ARBA" id="ARBA00004123"/>
    </source>
</evidence>
<evidence type="ECO:0000256" key="5">
    <source>
        <dbReference type="ARBA" id="ARBA00023242"/>
    </source>
</evidence>
<protein>
    <recommendedName>
        <fullName evidence="7">BZIP domain-containing protein</fullName>
    </recommendedName>
</protein>